<accession>A0ACC7NUI9</accession>
<comment type="caution">
    <text evidence="1">The sequence shown here is derived from an EMBL/GenBank/DDBJ whole genome shotgun (WGS) entry which is preliminary data.</text>
</comment>
<dbReference type="EMBL" id="JBJURJ010000005">
    <property type="protein sequence ID" value="MFM9328416.1"/>
    <property type="molecule type" value="Genomic_DNA"/>
</dbReference>
<name>A0ACC7NUI9_9BACL</name>
<reference evidence="1" key="1">
    <citation type="submission" date="2024-12" db="EMBL/GenBank/DDBJ databases">
        <authorList>
            <person name="Wu N."/>
        </authorList>
    </citation>
    <scope>NUCLEOTIDE SEQUENCE</scope>
    <source>
        <strain evidence="1">P15</strain>
    </source>
</reference>
<gene>
    <name evidence="1" type="ORF">ACI1P1_08970</name>
</gene>
<evidence type="ECO:0000313" key="2">
    <source>
        <dbReference type="Proteomes" id="UP001631969"/>
    </source>
</evidence>
<proteinExistence type="predicted"/>
<dbReference type="Proteomes" id="UP001631969">
    <property type="component" value="Unassembled WGS sequence"/>
</dbReference>
<protein>
    <submittedName>
        <fullName evidence="1">Right-handed parallel beta-helix repeat-containing protein</fullName>
    </submittedName>
</protein>
<organism evidence="1 2">
    <name type="scientific">Paenibacillus mesotrionivorans</name>
    <dbReference type="NCBI Taxonomy" id="3160968"/>
    <lineage>
        <taxon>Bacteria</taxon>
        <taxon>Bacillati</taxon>
        <taxon>Bacillota</taxon>
        <taxon>Bacilli</taxon>
        <taxon>Bacillales</taxon>
        <taxon>Paenibacillaceae</taxon>
        <taxon>Paenibacillus</taxon>
    </lineage>
</organism>
<evidence type="ECO:0000313" key="1">
    <source>
        <dbReference type="EMBL" id="MFM9328416.1"/>
    </source>
</evidence>
<sequence length="652" mass="71216">MKKVWGKAGRLWIAVLLLWSVGVSMAPPPAQAAGNYYVALNGNDSWSGTLDAPNSAGTDGPFRTLAKARDAMRTGTVKTTLIRAGTYYMSSTLVLTSADSGTRYRAYDGETVTLSGGDRVTGFAAEGSGIYSASLSTPTDMELIFDGTRQRIAEKKAYDAANPYTYGHYFADAQTAMNKVKFKAGEVTASDYVPGLKVETFAVRRWENDLLNVTSIDAANNLLNLSGNVRYVISTNGTYRLLNNPAYLDETGEFAYRTSDSKLLFKPADSAKLLSQGAVVPRRTILSLDGAGQVVVERLSFTDTPYSQPAIELKNGANGNGFYNNRFLNVGKGIILTGSSSNNVNHNEMAQIGTTGVELAYGADSNAVNWNYMHHIGLVKKSGGAVMAYGVKNNRIDHNRIEYTARYGISIKRWDTATIHTGNTVEYNKIRFTNRETQDTGAIEMLGRGGNDTDTILRYNYIEDTGGRMSDWTNPVFQYPYGADGIYLDDETSGVEVTGNFIKDHSRAAVFVHGGDNNVIRNNVGIIGRSIWKGLGHEDGKDKFVRLEWGTTQHVPSNTVIERNIIYSKTASWPKYLDFFTGGTYTSDYNLLYQVPKLSGKDASSLVADPLFTSVSSNNYKLQAGSPAFGLGFVELPWTEWSTVHSLAGVQP</sequence>
<keyword evidence="2" id="KW-1185">Reference proteome</keyword>